<protein>
    <recommendedName>
        <fullName evidence="2">Biotin transporter</fullName>
    </recommendedName>
</protein>
<dbReference type="GO" id="GO:0005886">
    <property type="term" value="C:plasma membrane"/>
    <property type="evidence" value="ECO:0007669"/>
    <property type="project" value="UniProtKB-SubCell"/>
</dbReference>
<proteinExistence type="inferred from homology"/>
<sequence length="197" mass="19543">MASASSAAAERPAVLSDLLPGARVRDLALIVGGAALTGLAAQVSFPIPGSPVPVSGQTFAALLVGASLGMNRAALSMLLYLAVGLAGVPWFADGNTAWTGGGLVPSFGYVIGFVAAGVLVGHLAARGGDRTPLRTVGTMILGNLAIYAFGLPVLMAITGMDLGRAVAVGIVPFLVGDALKIALAAGLLPAAWKLASR</sequence>
<feature type="transmembrane region" description="Helical" evidence="3">
    <location>
        <begin position="136"/>
        <end position="158"/>
    </location>
</feature>
<dbReference type="InterPro" id="IPR003784">
    <property type="entry name" value="BioY"/>
</dbReference>
<dbReference type="Proteomes" id="UP000568380">
    <property type="component" value="Unassembled WGS sequence"/>
</dbReference>
<comment type="subcellular location">
    <subcellularLocation>
        <location evidence="2">Cell membrane</location>
        <topology evidence="2">Multi-pass membrane protein</topology>
    </subcellularLocation>
</comment>
<keyword evidence="3" id="KW-0812">Transmembrane</keyword>
<feature type="transmembrane region" description="Helical" evidence="3">
    <location>
        <begin position="27"/>
        <end position="47"/>
    </location>
</feature>
<comment type="similarity">
    <text evidence="1 2">Belongs to the BioY family.</text>
</comment>
<dbReference type="PANTHER" id="PTHR34295">
    <property type="entry name" value="BIOTIN TRANSPORTER BIOY"/>
    <property type="match status" value="1"/>
</dbReference>
<keyword evidence="2 3" id="KW-0472">Membrane</keyword>
<gene>
    <name evidence="4" type="ORF">HNR40_006488</name>
</gene>
<evidence type="ECO:0000256" key="1">
    <source>
        <dbReference type="ARBA" id="ARBA00010692"/>
    </source>
</evidence>
<evidence type="ECO:0000313" key="4">
    <source>
        <dbReference type="EMBL" id="MBB5080999.1"/>
    </source>
</evidence>
<feature type="transmembrane region" description="Helical" evidence="3">
    <location>
        <begin position="170"/>
        <end position="192"/>
    </location>
</feature>
<keyword evidence="2" id="KW-1003">Cell membrane</keyword>
<dbReference type="PANTHER" id="PTHR34295:SF1">
    <property type="entry name" value="BIOTIN TRANSPORTER BIOY"/>
    <property type="match status" value="1"/>
</dbReference>
<evidence type="ECO:0000256" key="2">
    <source>
        <dbReference type="PIRNR" id="PIRNR016661"/>
    </source>
</evidence>
<dbReference type="PIRSF" id="PIRSF016661">
    <property type="entry name" value="BioY"/>
    <property type="match status" value="1"/>
</dbReference>
<reference evidence="4 5" key="1">
    <citation type="submission" date="2020-08" db="EMBL/GenBank/DDBJ databases">
        <title>Genomic Encyclopedia of Type Strains, Phase IV (KMG-IV): sequencing the most valuable type-strain genomes for metagenomic binning, comparative biology and taxonomic classification.</title>
        <authorList>
            <person name="Goeker M."/>
        </authorList>
    </citation>
    <scope>NUCLEOTIDE SEQUENCE [LARGE SCALE GENOMIC DNA]</scope>
    <source>
        <strain evidence="4 5">DSM 45385</strain>
    </source>
</reference>
<dbReference type="Pfam" id="PF02632">
    <property type="entry name" value="BioY"/>
    <property type="match status" value="1"/>
</dbReference>
<dbReference type="Gene3D" id="1.10.1760.20">
    <property type="match status" value="1"/>
</dbReference>
<keyword evidence="5" id="KW-1185">Reference proteome</keyword>
<keyword evidence="3" id="KW-1133">Transmembrane helix</keyword>
<dbReference type="AlphaFoldDB" id="A0A7W8A7K3"/>
<evidence type="ECO:0000313" key="5">
    <source>
        <dbReference type="Proteomes" id="UP000568380"/>
    </source>
</evidence>
<dbReference type="RefSeq" id="WP_184967932.1">
    <property type="nucleotide sequence ID" value="NZ_JACHIN010000009.1"/>
</dbReference>
<accession>A0A7W8A7K3</accession>
<dbReference type="EMBL" id="JACHIN010000009">
    <property type="protein sequence ID" value="MBB5080999.1"/>
    <property type="molecule type" value="Genomic_DNA"/>
</dbReference>
<name>A0A7W8A7K3_9ACTN</name>
<feature type="transmembrane region" description="Helical" evidence="3">
    <location>
        <begin position="103"/>
        <end position="124"/>
    </location>
</feature>
<feature type="transmembrane region" description="Helical" evidence="3">
    <location>
        <begin position="59"/>
        <end position="83"/>
    </location>
</feature>
<organism evidence="4 5">
    <name type="scientific">Nonomuraea endophytica</name>
    <dbReference type="NCBI Taxonomy" id="714136"/>
    <lineage>
        <taxon>Bacteria</taxon>
        <taxon>Bacillati</taxon>
        <taxon>Actinomycetota</taxon>
        <taxon>Actinomycetes</taxon>
        <taxon>Streptosporangiales</taxon>
        <taxon>Streptosporangiaceae</taxon>
        <taxon>Nonomuraea</taxon>
    </lineage>
</organism>
<keyword evidence="2" id="KW-0813">Transport</keyword>
<evidence type="ECO:0000256" key="3">
    <source>
        <dbReference type="SAM" id="Phobius"/>
    </source>
</evidence>
<comment type="caution">
    <text evidence="4">The sequence shown here is derived from an EMBL/GenBank/DDBJ whole genome shotgun (WGS) entry which is preliminary data.</text>
</comment>
<dbReference type="GO" id="GO:0015225">
    <property type="term" value="F:biotin transmembrane transporter activity"/>
    <property type="evidence" value="ECO:0007669"/>
    <property type="project" value="UniProtKB-UniRule"/>
</dbReference>